<dbReference type="PANTHER" id="PTHR41251:SF1">
    <property type="entry name" value="NON-HOMOLOGOUS END JOINING PROTEIN KU"/>
    <property type="match status" value="1"/>
</dbReference>
<dbReference type="OrthoDB" id="9795084at2"/>
<name>A0A5B2WAX6_9PSEU</name>
<dbReference type="NCBIfam" id="TIGR02772">
    <property type="entry name" value="Ku_bact"/>
    <property type="match status" value="1"/>
</dbReference>
<reference evidence="6 7" key="2">
    <citation type="submission" date="2019-09" db="EMBL/GenBank/DDBJ databases">
        <authorList>
            <person name="Jin C."/>
        </authorList>
    </citation>
    <scope>NUCLEOTIDE SEQUENCE [LARGE SCALE GENOMIC DNA]</scope>
    <source>
        <strain evidence="6 7">AN110305</strain>
    </source>
</reference>
<protein>
    <recommendedName>
        <fullName evidence="3">Non-homologous end joining protein Ku</fullName>
    </recommendedName>
</protein>
<gene>
    <name evidence="3" type="primary">ku</name>
    <name evidence="6" type="ORF">F0L68_40080</name>
</gene>
<keyword evidence="7" id="KW-1185">Reference proteome</keyword>
<keyword evidence="2 3" id="KW-0233">DNA recombination</keyword>
<comment type="similarity">
    <text evidence="3">Belongs to the prokaryotic Ku family.</text>
</comment>
<dbReference type="HAMAP" id="MF_01875">
    <property type="entry name" value="Prokaryotic_Ku"/>
    <property type="match status" value="1"/>
</dbReference>
<evidence type="ECO:0000259" key="5">
    <source>
        <dbReference type="SMART" id="SM00559"/>
    </source>
</evidence>
<organism evidence="6 7">
    <name type="scientific">Solihabitans fulvus</name>
    <dbReference type="NCBI Taxonomy" id="1892852"/>
    <lineage>
        <taxon>Bacteria</taxon>
        <taxon>Bacillati</taxon>
        <taxon>Actinomycetota</taxon>
        <taxon>Actinomycetes</taxon>
        <taxon>Pseudonocardiales</taxon>
        <taxon>Pseudonocardiaceae</taxon>
        <taxon>Solihabitans</taxon>
    </lineage>
</organism>
<feature type="compositionally biased region" description="Basic and acidic residues" evidence="4">
    <location>
        <begin position="249"/>
        <end position="269"/>
    </location>
</feature>
<evidence type="ECO:0000313" key="6">
    <source>
        <dbReference type="EMBL" id="KAA2247682.1"/>
    </source>
</evidence>
<evidence type="ECO:0000313" key="7">
    <source>
        <dbReference type="Proteomes" id="UP000323454"/>
    </source>
</evidence>
<evidence type="ECO:0000256" key="4">
    <source>
        <dbReference type="SAM" id="MobiDB-lite"/>
    </source>
</evidence>
<dbReference type="FunFam" id="2.40.290.10:FF:000004">
    <property type="entry name" value="Non-homologous end joining protein Ku"/>
    <property type="match status" value="1"/>
</dbReference>
<dbReference type="PANTHER" id="PTHR41251">
    <property type="entry name" value="NON-HOMOLOGOUS END JOINING PROTEIN KU"/>
    <property type="match status" value="1"/>
</dbReference>
<dbReference type="InterPro" id="IPR016194">
    <property type="entry name" value="SPOC-like_C_dom_sf"/>
</dbReference>
<dbReference type="GO" id="GO:0006303">
    <property type="term" value="P:double-strand break repair via nonhomologous end joining"/>
    <property type="evidence" value="ECO:0007669"/>
    <property type="project" value="UniProtKB-UniRule"/>
</dbReference>
<proteinExistence type="inferred from homology"/>
<feature type="region of interest" description="Disordered" evidence="4">
    <location>
        <begin position="224"/>
        <end position="280"/>
    </location>
</feature>
<keyword evidence="1 3" id="KW-0238">DNA-binding</keyword>
<dbReference type="PIRSF" id="PIRSF006493">
    <property type="entry name" value="Prok_Ku"/>
    <property type="match status" value="1"/>
</dbReference>
<dbReference type="EMBL" id="VUOB01000108">
    <property type="protein sequence ID" value="KAA2247682.1"/>
    <property type="molecule type" value="Genomic_DNA"/>
</dbReference>
<keyword evidence="3" id="KW-0234">DNA repair</keyword>
<feature type="compositionally biased region" description="Basic residues" evidence="4">
    <location>
        <begin position="270"/>
        <end position="280"/>
    </location>
</feature>
<dbReference type="SMART" id="SM00559">
    <property type="entry name" value="Ku78"/>
    <property type="match status" value="1"/>
</dbReference>
<reference evidence="6 7" key="1">
    <citation type="submission" date="2019-09" db="EMBL/GenBank/DDBJ databases">
        <title>Goodfellowia gen. nov., a new genus of the Pseudonocardineae related to Actinoalloteichus, containing Goodfellowia coeruleoviolacea gen. nov., comb. nov. gen. nov., comb. nov.</title>
        <authorList>
            <person name="Labeda D."/>
        </authorList>
    </citation>
    <scope>NUCLEOTIDE SEQUENCE [LARGE SCALE GENOMIC DNA]</scope>
    <source>
        <strain evidence="6 7">AN110305</strain>
    </source>
</reference>
<feature type="domain" description="Ku" evidence="5">
    <location>
        <begin position="52"/>
        <end position="180"/>
    </location>
</feature>
<dbReference type="SUPFAM" id="SSF100939">
    <property type="entry name" value="SPOC domain-like"/>
    <property type="match status" value="1"/>
</dbReference>
<dbReference type="RefSeq" id="WP_149855153.1">
    <property type="nucleotide sequence ID" value="NZ_VUOB01000108.1"/>
</dbReference>
<dbReference type="InterPro" id="IPR006164">
    <property type="entry name" value="DNA_bd_Ku70/Ku80"/>
</dbReference>
<sequence>MRSLWTGAISFGLVTIAVRLYTATEEHDFRFNQVHREDGGRIRYKRTCEACGQEVDFADIAKGYELADGRVVQLEKEDFDTLPVSSNKAIDVLEFVPAEEIDPIYFQKTYYLEPDKAAVRPYVLLRTALEQAEQLAVVKITIRQRESLAVLRASDDVLMLHTMLWPDEIRKPDFGFLSQDIEVRPQELKMAASLVDTMAGSFTPEEFVDDYRDALETMIEAKAEGTELPQQAEEADSGDVIDLMTALERSVEKARSRRSGTEPKAEPKNKAKGKSGKRTA</sequence>
<dbReference type="GO" id="GO:0003690">
    <property type="term" value="F:double-stranded DNA binding"/>
    <property type="evidence" value="ECO:0007669"/>
    <property type="project" value="UniProtKB-UniRule"/>
</dbReference>
<comment type="function">
    <text evidence="3">With LigD forms a non-homologous end joining (NHEJ) DNA repair enzyme, which repairs dsDNA breaks with reduced fidelity. Binds linear dsDNA with 5'- and 3'- overhangs but not closed circular dsDNA nor ssDNA. Recruits and stimulates the ligase activity of LigD.</text>
</comment>
<dbReference type="Pfam" id="PF02735">
    <property type="entry name" value="Ku"/>
    <property type="match status" value="1"/>
</dbReference>
<dbReference type="Proteomes" id="UP000323454">
    <property type="component" value="Unassembled WGS sequence"/>
</dbReference>
<dbReference type="AlphaFoldDB" id="A0A5B2WAX6"/>
<evidence type="ECO:0000256" key="3">
    <source>
        <dbReference type="HAMAP-Rule" id="MF_01875"/>
    </source>
</evidence>
<dbReference type="CDD" id="cd00789">
    <property type="entry name" value="KU_like"/>
    <property type="match status" value="1"/>
</dbReference>
<dbReference type="Gene3D" id="2.40.290.10">
    <property type="match status" value="1"/>
</dbReference>
<accession>A0A5B2WAX6</accession>
<dbReference type="InterPro" id="IPR009187">
    <property type="entry name" value="Prok_Ku"/>
</dbReference>
<evidence type="ECO:0000256" key="1">
    <source>
        <dbReference type="ARBA" id="ARBA00023125"/>
    </source>
</evidence>
<evidence type="ECO:0000256" key="2">
    <source>
        <dbReference type="ARBA" id="ARBA00023172"/>
    </source>
</evidence>
<dbReference type="GO" id="GO:0006310">
    <property type="term" value="P:DNA recombination"/>
    <property type="evidence" value="ECO:0007669"/>
    <property type="project" value="UniProtKB-KW"/>
</dbReference>
<comment type="subunit">
    <text evidence="3">Homodimer. Interacts with LigD.</text>
</comment>
<keyword evidence="3" id="KW-0227">DNA damage</keyword>
<comment type="caution">
    <text evidence="6">The sequence shown here is derived from an EMBL/GenBank/DDBJ whole genome shotgun (WGS) entry which is preliminary data.</text>
</comment>